<organism evidence="1 2">
    <name type="scientific">Ilumatobacter fluminis</name>
    <dbReference type="NCBI Taxonomy" id="467091"/>
    <lineage>
        <taxon>Bacteria</taxon>
        <taxon>Bacillati</taxon>
        <taxon>Actinomycetota</taxon>
        <taxon>Acidimicrobiia</taxon>
        <taxon>Acidimicrobiales</taxon>
        <taxon>Ilumatobacteraceae</taxon>
        <taxon>Ilumatobacter</taxon>
    </lineage>
</organism>
<reference evidence="1 2" key="1">
    <citation type="submission" date="2019-03" db="EMBL/GenBank/DDBJ databases">
        <title>Sequencing the genomes of 1000 actinobacteria strains.</title>
        <authorList>
            <person name="Klenk H.-P."/>
        </authorList>
    </citation>
    <scope>NUCLEOTIDE SEQUENCE [LARGE SCALE GENOMIC DNA]</scope>
    <source>
        <strain evidence="1 2">DSM 18936</strain>
    </source>
</reference>
<dbReference type="Proteomes" id="UP000294558">
    <property type="component" value="Unassembled WGS sequence"/>
</dbReference>
<comment type="caution">
    <text evidence="1">The sequence shown here is derived from an EMBL/GenBank/DDBJ whole genome shotgun (WGS) entry which is preliminary data.</text>
</comment>
<name>A0A4R7I1N2_9ACTN</name>
<dbReference type="RefSeq" id="WP_133869692.1">
    <property type="nucleotide sequence ID" value="NZ_SOAU01000001.1"/>
</dbReference>
<dbReference type="EMBL" id="SOAU01000001">
    <property type="protein sequence ID" value="TDT17401.1"/>
    <property type="molecule type" value="Genomic_DNA"/>
</dbReference>
<sequence>METAAERFDLQIAPTPGWKRPILAVAAFAVGFGANDSLSTGGRRARVVERASGTVVHTETEPWLTNGETAFDSLVSDHADASAEAFAARWLG</sequence>
<gene>
    <name evidence="1" type="ORF">BDK89_3009</name>
</gene>
<keyword evidence="2" id="KW-1185">Reference proteome</keyword>
<dbReference type="AlphaFoldDB" id="A0A4R7I1N2"/>
<evidence type="ECO:0000313" key="1">
    <source>
        <dbReference type="EMBL" id="TDT17401.1"/>
    </source>
</evidence>
<evidence type="ECO:0000313" key="2">
    <source>
        <dbReference type="Proteomes" id="UP000294558"/>
    </source>
</evidence>
<proteinExistence type="predicted"/>
<protein>
    <submittedName>
        <fullName evidence="1">Uncharacterized protein</fullName>
    </submittedName>
</protein>
<accession>A0A4R7I1N2</accession>